<accession>A0A0M3PB49</accession>
<dbReference type="GO" id="GO:0005524">
    <property type="term" value="F:ATP binding"/>
    <property type="evidence" value="ECO:0007669"/>
    <property type="project" value="UniProtKB-KW"/>
</dbReference>
<evidence type="ECO:0000256" key="13">
    <source>
        <dbReference type="RuleBase" id="RU000617"/>
    </source>
</evidence>
<dbReference type="Pfam" id="PF04675">
    <property type="entry name" value="DNA_ligase_A_N"/>
    <property type="match status" value="1"/>
</dbReference>
<dbReference type="Gene3D" id="3.30.1490.70">
    <property type="match status" value="1"/>
</dbReference>
<dbReference type="Gene3D" id="2.40.50.140">
    <property type="entry name" value="Nucleic acid-binding proteins"/>
    <property type="match status" value="1"/>
</dbReference>
<comment type="similarity">
    <text evidence="1 14">Belongs to the ATP-dependent DNA ligase family.</text>
</comment>
<feature type="domain" description="ATP-dependent DNA ligase family profile" evidence="15">
    <location>
        <begin position="308"/>
        <end position="442"/>
    </location>
</feature>
<evidence type="ECO:0000256" key="12">
    <source>
        <dbReference type="ARBA" id="ARBA00023306"/>
    </source>
</evidence>
<dbReference type="OrthoDB" id="3365at10239"/>
<dbReference type="InterPro" id="IPR012308">
    <property type="entry name" value="DNA_ligase_ATP-dep_N"/>
</dbReference>
<evidence type="ECO:0000256" key="8">
    <source>
        <dbReference type="ARBA" id="ARBA00022763"/>
    </source>
</evidence>
<dbReference type="PROSITE" id="PS00697">
    <property type="entry name" value="DNA_LIGASE_A1"/>
    <property type="match status" value="1"/>
</dbReference>
<evidence type="ECO:0000256" key="3">
    <source>
        <dbReference type="ARBA" id="ARBA00022598"/>
    </source>
</evidence>
<dbReference type="PANTHER" id="PTHR45674">
    <property type="entry name" value="DNA LIGASE 1/3 FAMILY MEMBER"/>
    <property type="match status" value="1"/>
</dbReference>
<dbReference type="InterPro" id="IPR000977">
    <property type="entry name" value="DNA_ligase_ATP-dep"/>
</dbReference>
<keyword evidence="11 13" id="KW-0234">DNA repair</keyword>
<dbReference type="GO" id="GO:0003910">
    <property type="term" value="F:DNA ligase (ATP) activity"/>
    <property type="evidence" value="ECO:0007669"/>
    <property type="project" value="UniProtKB-EC"/>
</dbReference>
<protein>
    <recommendedName>
        <fullName evidence="2 13">DNA ligase</fullName>
        <ecNumber evidence="13">6.5.1.1</ecNumber>
    </recommendedName>
</protein>
<dbReference type="GO" id="GO:0003677">
    <property type="term" value="F:DNA binding"/>
    <property type="evidence" value="ECO:0007669"/>
    <property type="project" value="InterPro"/>
</dbReference>
<dbReference type="InterPro" id="IPR050191">
    <property type="entry name" value="ATP-dep_DNA_ligase"/>
</dbReference>
<dbReference type="GO" id="GO:0046872">
    <property type="term" value="F:metal ion binding"/>
    <property type="evidence" value="ECO:0007669"/>
    <property type="project" value="UniProtKB-KW"/>
</dbReference>
<dbReference type="GO" id="GO:0006310">
    <property type="term" value="P:DNA recombination"/>
    <property type="evidence" value="ECO:0007669"/>
    <property type="project" value="UniProtKB-KW"/>
</dbReference>
<keyword evidence="8 13" id="KW-0227">DNA damage</keyword>
<proteinExistence type="inferred from homology"/>
<dbReference type="FunFam" id="3.30.470.30:FF:000003">
    <property type="entry name" value="DNA ligase"/>
    <property type="match status" value="1"/>
</dbReference>
<evidence type="ECO:0000256" key="4">
    <source>
        <dbReference type="ARBA" id="ARBA00022618"/>
    </source>
</evidence>
<dbReference type="Gene3D" id="3.30.470.30">
    <property type="entry name" value="DNA ligase/mRNA capping enzyme"/>
    <property type="match status" value="1"/>
</dbReference>
<keyword evidence="5" id="KW-0235">DNA replication</keyword>
<evidence type="ECO:0000313" key="17">
    <source>
        <dbReference type="Proteomes" id="UP000142477"/>
    </source>
</evidence>
<evidence type="ECO:0000313" key="16">
    <source>
        <dbReference type="EMBL" id="ALA62396.2"/>
    </source>
</evidence>
<evidence type="ECO:0000256" key="14">
    <source>
        <dbReference type="RuleBase" id="RU004196"/>
    </source>
</evidence>
<evidence type="ECO:0000256" key="9">
    <source>
        <dbReference type="ARBA" id="ARBA00022840"/>
    </source>
</evidence>
<evidence type="ECO:0000256" key="1">
    <source>
        <dbReference type="ARBA" id="ARBA00007572"/>
    </source>
</evidence>
<dbReference type="InterPro" id="IPR012340">
    <property type="entry name" value="NA-bd_OB-fold"/>
</dbReference>
<sequence length="557" mass="64630">MGNSFKEFRQLCLFIYRESRYIEKTRIIHDYIHTRFKGNIHILIKLLLPGIDSLKYNISDKQIVKLFSKILCIDVNEINSYVTGIGDVAYVIGSFLKISDIKYLSESILTIDEVYEFLLRLSRLTKERDKIKEFSNLLPKCTPNDIRYIIRLVKHDIRINAGPKHILSALHHDAYKFFKLSNDLEYVINKCLDNNIEPSIRLMTPIKPMLANICKTFSEARQKCLGKMLIEFKYDGERIQIHKDRNSFKYFSRSLKPVIPHKIEELEESLMQAFPNTKNIILDAELILLDKDTKQPLPFGTLGINKKTMYDNACTCLFIFDCMYFNDSSIINIPLNERREIISKNIIEISNRILLSETKVINTDKELCNLLHKVLSKGIEGFVIKDASGIYEPGVRRWMKVKKDYLDNGSMADKADLVVLGAYYGKGYKSGILSSFLMGCYDDNNKKWCSVTKCSGGHSDKELIRIQKSIRIVEFDKEQIPDWLCINKKHYPDVIISDIRYAPVWEIIGSEFTKSNTHTASNISIRFPRCTRIRDDKDYLTATTLKELELLYDKSFS</sequence>
<evidence type="ECO:0000256" key="11">
    <source>
        <dbReference type="ARBA" id="ARBA00023204"/>
    </source>
</evidence>
<dbReference type="GeneID" id="26122712"/>
<evidence type="ECO:0000256" key="10">
    <source>
        <dbReference type="ARBA" id="ARBA00023172"/>
    </source>
</evidence>
<dbReference type="NCBIfam" id="TIGR00574">
    <property type="entry name" value="dnl1"/>
    <property type="match status" value="1"/>
</dbReference>
<evidence type="ECO:0000256" key="7">
    <source>
        <dbReference type="ARBA" id="ARBA00022741"/>
    </source>
</evidence>
<keyword evidence="6" id="KW-0479">Metal-binding</keyword>
<evidence type="ECO:0000256" key="5">
    <source>
        <dbReference type="ARBA" id="ARBA00022705"/>
    </source>
</evidence>
<dbReference type="PANTHER" id="PTHR45674:SF9">
    <property type="entry name" value="DNA LIGASE 3"/>
    <property type="match status" value="1"/>
</dbReference>
<organism evidence="16 17">
    <name type="scientific">Turkeypox virus</name>
    <dbReference type="NCBI Taxonomy" id="336486"/>
    <lineage>
        <taxon>Viruses</taxon>
        <taxon>Varidnaviria</taxon>
        <taxon>Bamfordvirae</taxon>
        <taxon>Nucleocytoviricota</taxon>
        <taxon>Pokkesviricetes</taxon>
        <taxon>Chitovirales</taxon>
        <taxon>Poxviridae</taxon>
        <taxon>Chordopoxvirinae</taxon>
        <taxon>Avipoxvirus</taxon>
        <taxon>Avipoxvirus turkeypox</taxon>
    </lineage>
</organism>
<dbReference type="InterPro" id="IPR036599">
    <property type="entry name" value="DNA_ligase_N_sf"/>
</dbReference>
<dbReference type="PROSITE" id="PS50160">
    <property type="entry name" value="DNA_LIGASE_A3"/>
    <property type="match status" value="1"/>
</dbReference>
<dbReference type="SUPFAM" id="SSF56091">
    <property type="entry name" value="DNA ligase/mRNA capping enzyme, catalytic domain"/>
    <property type="match status" value="1"/>
</dbReference>
<comment type="catalytic activity">
    <reaction evidence="13">
        <text>ATP + (deoxyribonucleotide)n-3'-hydroxyl + 5'-phospho-(deoxyribonucleotide)m = (deoxyribonucleotide)n+m + AMP + diphosphate.</text>
        <dbReference type="EC" id="6.5.1.1"/>
    </reaction>
</comment>
<dbReference type="Pfam" id="PF01068">
    <property type="entry name" value="DNA_ligase_A_M"/>
    <property type="match status" value="1"/>
</dbReference>
<dbReference type="GO" id="GO:0051301">
    <property type="term" value="P:cell division"/>
    <property type="evidence" value="ECO:0007669"/>
    <property type="project" value="UniProtKB-KW"/>
</dbReference>
<keyword evidence="4" id="KW-0132">Cell division</keyword>
<name>A0A0M3PB49_9POXV</name>
<dbReference type="SUPFAM" id="SSF50249">
    <property type="entry name" value="Nucleic acid-binding proteins"/>
    <property type="match status" value="1"/>
</dbReference>
<dbReference type="InterPro" id="IPR016059">
    <property type="entry name" value="DNA_ligase_ATP-dep_CS"/>
</dbReference>
<keyword evidence="17" id="KW-1185">Reference proteome</keyword>
<dbReference type="EMBL" id="KP728110">
    <property type="protein sequence ID" value="ALA62396.2"/>
    <property type="molecule type" value="Genomic_DNA"/>
</dbReference>
<keyword evidence="7 13" id="KW-0547">Nucleotide-binding</keyword>
<keyword evidence="3 13" id="KW-0436">Ligase</keyword>
<dbReference type="InterPro" id="IPR012310">
    <property type="entry name" value="DNA_ligase_ATP-dep_cent"/>
</dbReference>
<dbReference type="GO" id="GO:0006273">
    <property type="term" value="P:lagging strand elongation"/>
    <property type="evidence" value="ECO:0007669"/>
    <property type="project" value="TreeGrafter"/>
</dbReference>
<dbReference type="EC" id="6.5.1.1" evidence="13"/>
<dbReference type="Pfam" id="PF04679">
    <property type="entry name" value="DNA_ligase_A_C"/>
    <property type="match status" value="1"/>
</dbReference>
<dbReference type="InterPro" id="IPR012309">
    <property type="entry name" value="DNA_ligase_ATP-dep_C"/>
</dbReference>
<dbReference type="Proteomes" id="UP000142477">
    <property type="component" value="Segment"/>
</dbReference>
<dbReference type="KEGG" id="vg:26122712"/>
<dbReference type="SUPFAM" id="SSF117018">
    <property type="entry name" value="ATP-dependent DNA ligase DNA-binding domain"/>
    <property type="match status" value="1"/>
</dbReference>
<keyword evidence="12" id="KW-0131">Cell cycle</keyword>
<dbReference type="CDD" id="cd07967">
    <property type="entry name" value="OBF_DNA_ligase_III"/>
    <property type="match status" value="1"/>
</dbReference>
<dbReference type="GO" id="GO:0071897">
    <property type="term" value="P:DNA biosynthetic process"/>
    <property type="evidence" value="ECO:0007669"/>
    <property type="project" value="InterPro"/>
</dbReference>
<evidence type="ECO:0000259" key="15">
    <source>
        <dbReference type="PROSITE" id="PS50160"/>
    </source>
</evidence>
<dbReference type="Gene3D" id="1.10.3260.10">
    <property type="entry name" value="DNA ligase, ATP-dependent, N-terminal domain"/>
    <property type="match status" value="1"/>
</dbReference>
<keyword evidence="10 13" id="KW-0233">DNA recombination</keyword>
<evidence type="ECO:0000256" key="2">
    <source>
        <dbReference type="ARBA" id="ARBA00013308"/>
    </source>
</evidence>
<keyword evidence="9 13" id="KW-0067">ATP-binding</keyword>
<reference evidence="16 17" key="1">
    <citation type="journal article" date="2015" name="Infect. Genet. Evol.">
        <title>Unique genomic organization of a novel Avipoxvirus detected in turkey (Meleagris gallopavo).</title>
        <authorList>
            <person name="Banyai K."/>
            <person name="Palya V."/>
            <person name="Denes B."/>
            <person name="Glavits R."/>
            <person name="Ivanics E."/>
            <person name="Horvath B."/>
            <person name="Farkas S.L."/>
            <person name="Marton S."/>
            <person name="Balint A."/>
            <person name="Gyuranecz M."/>
            <person name="Erdelyi K."/>
            <person name="Dan A."/>
        </authorList>
    </citation>
    <scope>NUCLEOTIDE SEQUENCE [LARGE SCALE GENOMIC DNA]</scope>
    <source>
        <strain evidence="16 17">TKPV-HU1124/2011</strain>
    </source>
</reference>
<dbReference type="RefSeq" id="YP_009177043.1">
    <property type="nucleotide sequence ID" value="NC_028238.1"/>
</dbReference>
<evidence type="ECO:0000256" key="6">
    <source>
        <dbReference type="ARBA" id="ARBA00022723"/>
    </source>
</evidence>
<dbReference type="GO" id="GO:0006302">
    <property type="term" value="P:double-strand break repair"/>
    <property type="evidence" value="ECO:0007669"/>
    <property type="project" value="TreeGrafter"/>
</dbReference>